<evidence type="ECO:0000256" key="2">
    <source>
        <dbReference type="PIRSR" id="PIRSR605511-1"/>
    </source>
</evidence>
<dbReference type="InterPro" id="IPR011042">
    <property type="entry name" value="6-blade_b-propeller_TolB-like"/>
</dbReference>
<keyword evidence="3" id="KW-0479">Metal-binding</keyword>
<dbReference type="GO" id="GO:0004341">
    <property type="term" value="F:gluconolactonase activity"/>
    <property type="evidence" value="ECO:0007669"/>
    <property type="project" value="TreeGrafter"/>
</dbReference>
<dbReference type="Pfam" id="PF08450">
    <property type="entry name" value="SGL"/>
    <property type="match status" value="1"/>
</dbReference>
<comment type="similarity">
    <text evidence="1">Belongs to the SMP-30/CGR1 family.</text>
</comment>
<comment type="caution">
    <text evidence="5">The sequence shown here is derived from an EMBL/GenBank/DDBJ whole genome shotgun (WGS) entry which is preliminary data.</text>
</comment>
<evidence type="ECO:0000313" key="5">
    <source>
        <dbReference type="EMBL" id="KAF9884513.1"/>
    </source>
</evidence>
<name>A0AAD4CDZ3_ASPNN</name>
<evidence type="ECO:0000313" key="6">
    <source>
        <dbReference type="Proteomes" id="UP001194746"/>
    </source>
</evidence>
<dbReference type="PANTHER" id="PTHR10907:SF47">
    <property type="entry name" value="REGUCALCIN"/>
    <property type="match status" value="1"/>
</dbReference>
<dbReference type="Proteomes" id="UP001194746">
    <property type="component" value="Unassembled WGS sequence"/>
</dbReference>
<dbReference type="PRINTS" id="PR01790">
    <property type="entry name" value="SMP30FAMILY"/>
</dbReference>
<reference evidence="5" key="1">
    <citation type="journal article" date="2019" name="Beilstein J. Org. Chem.">
        <title>Nanangenines: drimane sesquiterpenoids as the dominant metabolite cohort of a novel Australian fungus, Aspergillus nanangensis.</title>
        <authorList>
            <person name="Lacey H.J."/>
            <person name="Gilchrist C.L.M."/>
            <person name="Crombie A."/>
            <person name="Kalaitzis J.A."/>
            <person name="Vuong D."/>
            <person name="Rutledge P.J."/>
            <person name="Turner P."/>
            <person name="Pitt J.I."/>
            <person name="Lacey E."/>
            <person name="Chooi Y.H."/>
            <person name="Piggott A.M."/>
        </authorList>
    </citation>
    <scope>NUCLEOTIDE SEQUENCE</scope>
    <source>
        <strain evidence="5">MST-FP2251</strain>
    </source>
</reference>
<feature type="binding site" evidence="3">
    <location>
        <position position="121"/>
    </location>
    <ligand>
        <name>substrate</name>
    </ligand>
</feature>
<sequence length="258" mass="28607">MSTNPPSSRTITTECHVGVTADIAGISDKLVAAAKYGFASIDRQTGQIEWLQRVYEGEGPDVERRMRMNDGAVDSYGRFWVGSMNDTHLVDHWPKYEGSLFRLDPDGSVHTILHHALAVPNGIAWNLAGDIMYLTESDTKDIYAFDFDAEKGRISNKRIFFHNQTEGLPDGLVVDEEDCLWSALWRGSQVIRISPSGDIIGVIDLPCPLVTCPTFVDTDLIITTANYAEESPTQHGGGVFRVNVGVRRGRNHKAKLQM</sequence>
<dbReference type="GO" id="GO:0005509">
    <property type="term" value="F:calcium ion binding"/>
    <property type="evidence" value="ECO:0007669"/>
    <property type="project" value="TreeGrafter"/>
</dbReference>
<evidence type="ECO:0000259" key="4">
    <source>
        <dbReference type="Pfam" id="PF08450"/>
    </source>
</evidence>
<feature type="binding site" evidence="3">
    <location>
        <position position="170"/>
    </location>
    <ligand>
        <name>a divalent metal cation</name>
        <dbReference type="ChEBI" id="CHEBI:60240"/>
    </ligand>
</feature>
<dbReference type="EMBL" id="VCAU01000120">
    <property type="protein sequence ID" value="KAF9884513.1"/>
    <property type="molecule type" value="Genomic_DNA"/>
</dbReference>
<dbReference type="Gene3D" id="2.120.10.30">
    <property type="entry name" value="TolB, C-terminal domain"/>
    <property type="match status" value="1"/>
</dbReference>
<comment type="cofactor">
    <cofactor evidence="3">
        <name>Zn(2+)</name>
        <dbReference type="ChEBI" id="CHEBI:29105"/>
    </cofactor>
    <text evidence="3">Binds 1 divalent metal cation per subunit.</text>
</comment>
<dbReference type="AlphaFoldDB" id="A0AAD4CDZ3"/>
<keyword evidence="6" id="KW-1185">Reference proteome</keyword>
<feature type="binding site" evidence="3">
    <location>
        <position position="67"/>
    </location>
    <ligand>
        <name>substrate</name>
    </ligand>
</feature>
<feature type="binding site" evidence="3">
    <location>
        <position position="69"/>
    </location>
    <ligand>
        <name>substrate</name>
    </ligand>
</feature>
<evidence type="ECO:0000256" key="1">
    <source>
        <dbReference type="ARBA" id="ARBA00008853"/>
    </source>
</evidence>
<evidence type="ECO:0000256" key="3">
    <source>
        <dbReference type="PIRSR" id="PIRSR605511-2"/>
    </source>
</evidence>
<dbReference type="PANTHER" id="PTHR10907">
    <property type="entry name" value="REGUCALCIN"/>
    <property type="match status" value="1"/>
</dbReference>
<dbReference type="InterPro" id="IPR013658">
    <property type="entry name" value="SGL"/>
</dbReference>
<gene>
    <name evidence="5" type="ORF">FE257_001701</name>
</gene>
<dbReference type="InterPro" id="IPR005511">
    <property type="entry name" value="SMP-30"/>
</dbReference>
<dbReference type="SUPFAM" id="SSF63829">
    <property type="entry name" value="Calcium-dependent phosphotriesterase"/>
    <property type="match status" value="1"/>
</dbReference>
<organism evidence="5 6">
    <name type="scientific">Aspergillus nanangensis</name>
    <dbReference type="NCBI Taxonomy" id="2582783"/>
    <lineage>
        <taxon>Eukaryota</taxon>
        <taxon>Fungi</taxon>
        <taxon>Dikarya</taxon>
        <taxon>Ascomycota</taxon>
        <taxon>Pezizomycotina</taxon>
        <taxon>Eurotiomycetes</taxon>
        <taxon>Eurotiomycetidae</taxon>
        <taxon>Eurotiales</taxon>
        <taxon>Aspergillaceae</taxon>
        <taxon>Aspergillus</taxon>
        <taxon>Aspergillus subgen. Circumdati</taxon>
    </lineage>
</organism>
<keyword evidence="3" id="KW-0862">Zinc</keyword>
<protein>
    <recommendedName>
        <fullName evidence="4">SMP-30/Gluconolactonase/LRE-like region domain-containing protein</fullName>
    </recommendedName>
</protein>
<feature type="domain" description="SMP-30/Gluconolactonase/LRE-like region" evidence="4">
    <location>
        <begin position="9"/>
        <end position="226"/>
    </location>
</feature>
<reference evidence="5" key="2">
    <citation type="submission" date="2020-02" db="EMBL/GenBank/DDBJ databases">
        <authorList>
            <person name="Gilchrist C.L.M."/>
            <person name="Chooi Y.-H."/>
        </authorList>
    </citation>
    <scope>NUCLEOTIDE SEQUENCE</scope>
    <source>
        <strain evidence="5">MST-FP2251</strain>
    </source>
</reference>
<proteinExistence type="inferred from homology"/>
<accession>A0AAD4CDZ3</accession>
<feature type="active site" description="Proton donor/acceptor" evidence="2">
    <location>
        <position position="170"/>
    </location>
</feature>